<accession>A0ABR9ZRC5</accession>
<dbReference type="PANTHER" id="PTHR46795">
    <property type="entry name" value="ABC TRANSPORTER PERMEASE-RELATED-RELATED"/>
    <property type="match status" value="1"/>
</dbReference>
<comment type="caution">
    <text evidence="8">The sequence shown here is derived from an EMBL/GenBank/DDBJ whole genome shotgun (WGS) entry which is preliminary data.</text>
</comment>
<evidence type="ECO:0000313" key="9">
    <source>
        <dbReference type="Proteomes" id="UP000614200"/>
    </source>
</evidence>
<keyword evidence="5 6" id="KW-0472">Membrane</keyword>
<dbReference type="PANTHER" id="PTHR46795:SF3">
    <property type="entry name" value="ABC TRANSPORTER PERMEASE"/>
    <property type="match status" value="1"/>
</dbReference>
<feature type="transmembrane region" description="Helical" evidence="6">
    <location>
        <begin position="614"/>
        <end position="637"/>
    </location>
</feature>
<evidence type="ECO:0000259" key="7">
    <source>
        <dbReference type="Pfam" id="PF02687"/>
    </source>
</evidence>
<comment type="similarity">
    <text evidence="6">Belongs to the ABC-4 integral membrane protein family.</text>
</comment>
<evidence type="ECO:0000256" key="6">
    <source>
        <dbReference type="PIRNR" id="PIRNR018968"/>
    </source>
</evidence>
<feature type="transmembrane region" description="Helical" evidence="6">
    <location>
        <begin position="524"/>
        <end position="546"/>
    </location>
</feature>
<dbReference type="EMBL" id="JADKNH010000004">
    <property type="protein sequence ID" value="MBF4693002.1"/>
    <property type="molecule type" value="Genomic_DNA"/>
</dbReference>
<organism evidence="8 9">
    <name type="scientific">Fusibacter ferrireducens</name>
    <dbReference type="NCBI Taxonomy" id="2785058"/>
    <lineage>
        <taxon>Bacteria</taxon>
        <taxon>Bacillati</taxon>
        <taxon>Bacillota</taxon>
        <taxon>Clostridia</taxon>
        <taxon>Eubacteriales</taxon>
        <taxon>Eubacteriales Family XII. Incertae Sedis</taxon>
        <taxon>Fusibacter</taxon>
    </lineage>
</organism>
<feature type="transmembrane region" description="Helical" evidence="6">
    <location>
        <begin position="18"/>
        <end position="35"/>
    </location>
</feature>
<dbReference type="RefSeq" id="WP_194701238.1">
    <property type="nucleotide sequence ID" value="NZ_JADKNH010000004.1"/>
</dbReference>
<feature type="transmembrane region" description="Helical" evidence="6">
    <location>
        <begin position="284"/>
        <end position="305"/>
    </location>
</feature>
<feature type="transmembrane region" description="Helical" evidence="6">
    <location>
        <begin position="227"/>
        <end position="250"/>
    </location>
</feature>
<feature type="transmembrane region" description="Helical" evidence="6">
    <location>
        <begin position="158"/>
        <end position="177"/>
    </location>
</feature>
<dbReference type="InterPro" id="IPR052536">
    <property type="entry name" value="ABC-4_Integral_Memb_Prot"/>
</dbReference>
<evidence type="ECO:0000256" key="2">
    <source>
        <dbReference type="ARBA" id="ARBA00022475"/>
    </source>
</evidence>
<feature type="domain" description="ABC3 transporter permease C-terminal" evidence="7">
    <location>
        <begin position="530"/>
        <end position="631"/>
    </location>
</feature>
<comment type="subcellular location">
    <subcellularLocation>
        <location evidence="1 6">Cell membrane</location>
        <topology evidence="1 6">Multi-pass membrane protein</topology>
    </subcellularLocation>
</comment>
<feature type="domain" description="ABC3 transporter permease C-terminal" evidence="7">
    <location>
        <begin position="60"/>
        <end position="180"/>
    </location>
</feature>
<name>A0ABR9ZRC5_9FIRM</name>
<keyword evidence="6" id="KW-0813">Transport</keyword>
<dbReference type="InterPro" id="IPR027022">
    <property type="entry name" value="ABC_permease_BceB-typ"/>
</dbReference>
<feature type="transmembrane region" description="Helical" evidence="6">
    <location>
        <begin position="110"/>
        <end position="138"/>
    </location>
</feature>
<evidence type="ECO:0000256" key="4">
    <source>
        <dbReference type="ARBA" id="ARBA00022989"/>
    </source>
</evidence>
<dbReference type="PIRSF" id="PIRSF018968">
    <property type="entry name" value="ABC_permease_BceB"/>
    <property type="match status" value="1"/>
</dbReference>
<gene>
    <name evidence="8" type="ORF">ISU02_07715</name>
</gene>
<dbReference type="Proteomes" id="UP000614200">
    <property type="component" value="Unassembled WGS sequence"/>
</dbReference>
<keyword evidence="9" id="KW-1185">Reference proteome</keyword>
<protein>
    <submittedName>
        <fullName evidence="8">ABC transporter permease</fullName>
    </submittedName>
</protein>
<feature type="transmembrane region" description="Helical" evidence="6">
    <location>
        <begin position="581"/>
        <end position="602"/>
    </location>
</feature>
<keyword evidence="2 6" id="KW-1003">Cell membrane</keyword>
<evidence type="ECO:0000313" key="8">
    <source>
        <dbReference type="EMBL" id="MBF4693002.1"/>
    </source>
</evidence>
<dbReference type="Pfam" id="PF02687">
    <property type="entry name" value="FtsX"/>
    <property type="match status" value="2"/>
</dbReference>
<evidence type="ECO:0000256" key="5">
    <source>
        <dbReference type="ARBA" id="ARBA00023136"/>
    </source>
</evidence>
<sequence>MTFSSLALKNIHRNFKNYLLYIFSVTIAITFYYIFCSIKYNSKIMFASDTSLKFLVIMNMSSVVLVLFSAVFIWYCNAFFTKKRKKEVALYTLLGVPKKRVARMLFFENMLVMVLSLTLGILIGILFSKFFMMLVLKLMEIPVEVGFSVPFQAVLDTGIIFVILFVIASFHSASLIYRFQIIELFSASKKVEQEPKTSFILSIASILCLGVGYYLSQHMLNQHLALIALAVLILVILGTFGLFSSVVVTFTKTLKRFEGFYYKGDHLIAVSNIVYRIKTHARTLALIAILSATTLTAFGVCYSFFFNYDQSTHERYPHSYIYQYDDLSQDNEIAPAFINAIENSGHPLVYDYQIEVSYVPVEIVSAGSKSDAVDNFALDAQRDAWFISESTANLYLKSHHLNEISVPQGEFIAMDPYAARGWYSYSSIKQIYTSNQTTHDLKITDVLPYYLTSQMEPPIYIMNDESYNHLNSPLKTYFHAYTVQNDKSVKQLEADLGTIINKYDGVKLHSFYRTYISLGDMKGLMLFAGIFMGIVFLILTGSILYFKMINEAEEDQPKYTIMRKIGYSHPMIKQAIYKQMAAMFTLPIILGILHSLFALRAFESLMTSSLITPILISVGMYIFIYLCFYLLTVQYYYRTAISGK</sequence>
<keyword evidence="4 6" id="KW-1133">Transmembrane helix</keyword>
<feature type="transmembrane region" description="Helical" evidence="6">
    <location>
        <begin position="198"/>
        <end position="215"/>
    </location>
</feature>
<keyword evidence="3 6" id="KW-0812">Transmembrane</keyword>
<feature type="transmembrane region" description="Helical" evidence="6">
    <location>
        <begin position="55"/>
        <end position="76"/>
    </location>
</feature>
<evidence type="ECO:0000256" key="3">
    <source>
        <dbReference type="ARBA" id="ARBA00022692"/>
    </source>
</evidence>
<dbReference type="InterPro" id="IPR003838">
    <property type="entry name" value="ABC3_permease_C"/>
</dbReference>
<proteinExistence type="inferred from homology"/>
<evidence type="ECO:0000256" key="1">
    <source>
        <dbReference type="ARBA" id="ARBA00004651"/>
    </source>
</evidence>
<reference evidence="8 9" key="1">
    <citation type="submission" date="2020-11" db="EMBL/GenBank/DDBJ databases">
        <title>Fusibacter basophilias sp. nov.</title>
        <authorList>
            <person name="Qiu D."/>
        </authorList>
    </citation>
    <scope>NUCLEOTIDE SEQUENCE [LARGE SCALE GENOMIC DNA]</scope>
    <source>
        <strain evidence="8 9">Q10-2</strain>
    </source>
</reference>